<feature type="transmembrane region" description="Helical" evidence="1">
    <location>
        <begin position="52"/>
        <end position="71"/>
    </location>
</feature>
<evidence type="ECO:0008006" key="4">
    <source>
        <dbReference type="Google" id="ProtNLM"/>
    </source>
</evidence>
<keyword evidence="3" id="KW-1185">Reference proteome</keyword>
<feature type="transmembrane region" description="Helical" evidence="1">
    <location>
        <begin position="21"/>
        <end position="40"/>
    </location>
</feature>
<dbReference type="RefSeq" id="WP_208850290.1">
    <property type="nucleotide sequence ID" value="NZ_JAGGDJ010000037.1"/>
</dbReference>
<sequence>MTTWQGAMTLLRSEGRRSWGGLIFTFVFFTYVAVVMMPVFQDMWEKGTASRFGWLGDFLYLTILPNMAFVMNRNMMHYWSRDPFSRKLAYWRTLPISWNAIVLSRMVQHVVVLTVVAAYFFTLQYAVMSGVRELLSPGAYALYALTWYGYAMAAGATYVFFEQTLHGKVYFAVCLSYVAVYVLVGIVLWLTHTSLMFASIEAARDHRAVWPAVALLAGALATCLVARLARRQLAKRNLLL</sequence>
<name>A0ABS3WH66_9BACL</name>
<feature type="transmembrane region" description="Helical" evidence="1">
    <location>
        <begin position="140"/>
        <end position="161"/>
    </location>
</feature>
<organism evidence="2 3">
    <name type="scientific">Paenibacillus artemisiicola</name>
    <dbReference type="NCBI Taxonomy" id="1172618"/>
    <lineage>
        <taxon>Bacteria</taxon>
        <taxon>Bacillati</taxon>
        <taxon>Bacillota</taxon>
        <taxon>Bacilli</taxon>
        <taxon>Bacillales</taxon>
        <taxon>Paenibacillaceae</taxon>
        <taxon>Paenibacillus</taxon>
    </lineage>
</organism>
<feature type="transmembrane region" description="Helical" evidence="1">
    <location>
        <begin position="168"/>
        <end position="189"/>
    </location>
</feature>
<evidence type="ECO:0000256" key="1">
    <source>
        <dbReference type="SAM" id="Phobius"/>
    </source>
</evidence>
<feature type="transmembrane region" description="Helical" evidence="1">
    <location>
        <begin position="209"/>
        <end position="229"/>
    </location>
</feature>
<evidence type="ECO:0000313" key="3">
    <source>
        <dbReference type="Proteomes" id="UP000670947"/>
    </source>
</evidence>
<keyword evidence="1" id="KW-0812">Transmembrane</keyword>
<keyword evidence="1" id="KW-0472">Membrane</keyword>
<protein>
    <recommendedName>
        <fullName evidence="4">ABC-2 type transport system permease protein</fullName>
    </recommendedName>
</protein>
<feature type="transmembrane region" description="Helical" evidence="1">
    <location>
        <begin position="110"/>
        <end position="128"/>
    </location>
</feature>
<reference evidence="2 3" key="1">
    <citation type="submission" date="2021-03" db="EMBL/GenBank/DDBJ databases">
        <title>Paenibacillus artemisicola MWE-103 whole genome sequence.</title>
        <authorList>
            <person name="Ham Y.J."/>
        </authorList>
    </citation>
    <scope>NUCLEOTIDE SEQUENCE [LARGE SCALE GENOMIC DNA]</scope>
    <source>
        <strain evidence="2 3">MWE-103</strain>
    </source>
</reference>
<dbReference type="Proteomes" id="UP000670947">
    <property type="component" value="Unassembled WGS sequence"/>
</dbReference>
<proteinExistence type="predicted"/>
<evidence type="ECO:0000313" key="2">
    <source>
        <dbReference type="EMBL" id="MBO7747651.1"/>
    </source>
</evidence>
<accession>A0ABS3WH66</accession>
<keyword evidence="1" id="KW-1133">Transmembrane helix</keyword>
<comment type="caution">
    <text evidence="2">The sequence shown here is derived from an EMBL/GenBank/DDBJ whole genome shotgun (WGS) entry which is preliminary data.</text>
</comment>
<gene>
    <name evidence="2" type="ORF">I8J29_26030</name>
</gene>
<dbReference type="EMBL" id="JAGGDJ010000037">
    <property type="protein sequence ID" value="MBO7747651.1"/>
    <property type="molecule type" value="Genomic_DNA"/>
</dbReference>